<dbReference type="STRING" id="1121390.SAMN02746041_01231"/>
<dbReference type="InterPro" id="IPR036707">
    <property type="entry name" value="MinE_sf"/>
</dbReference>
<dbReference type="InterPro" id="IPR005527">
    <property type="entry name" value="MinE"/>
</dbReference>
<sequence>MLKAIQRFFRDRNSAQTARQRLGVVLMHDRLDISPDLLEALKNDIIEVLSRYMEIDQNSIRVDFEEGKDYTALVSNVQVKRVYRNVAAT</sequence>
<accession>A0A1W1XCN5</accession>
<evidence type="ECO:0000313" key="6">
    <source>
        <dbReference type="Proteomes" id="UP000192783"/>
    </source>
</evidence>
<dbReference type="EMBL" id="FWXF01000005">
    <property type="protein sequence ID" value="SMC21612.1"/>
    <property type="molecule type" value="Genomic_DNA"/>
</dbReference>
<comment type="similarity">
    <text evidence="1 4">Belongs to the MinE family.</text>
</comment>
<dbReference type="HAMAP" id="MF_00262">
    <property type="entry name" value="MinE"/>
    <property type="match status" value="1"/>
</dbReference>
<protein>
    <recommendedName>
        <fullName evidence="2 4">Cell division topological specificity factor</fullName>
    </recommendedName>
</protein>
<dbReference type="SUPFAM" id="SSF55229">
    <property type="entry name" value="Cell division protein MinE topological specificity domain"/>
    <property type="match status" value="1"/>
</dbReference>
<name>A0A1W1XCN5_9BACT</name>
<gene>
    <name evidence="4" type="primary">minE</name>
    <name evidence="5" type="ORF">SAMN02746041_01231</name>
</gene>
<keyword evidence="6" id="KW-1185">Reference proteome</keyword>
<evidence type="ECO:0000256" key="4">
    <source>
        <dbReference type="HAMAP-Rule" id="MF_00262"/>
    </source>
</evidence>
<keyword evidence="4" id="KW-0131">Cell cycle</keyword>
<comment type="function">
    <text evidence="3 4">Prevents the cell division inhibition by proteins MinC and MinD at internal division sites while permitting inhibition at polar sites. This ensures cell division at the proper site by restricting the formation of a division septum at the midpoint of the long axis of the cell.</text>
</comment>
<dbReference type="OrthoDB" id="9796578at2"/>
<dbReference type="NCBIfam" id="NF001422">
    <property type="entry name" value="PRK00296.1"/>
    <property type="match status" value="1"/>
</dbReference>
<dbReference type="Pfam" id="PF03776">
    <property type="entry name" value="MinE"/>
    <property type="match status" value="1"/>
</dbReference>
<dbReference type="NCBIfam" id="TIGR01215">
    <property type="entry name" value="minE"/>
    <property type="match status" value="1"/>
</dbReference>
<evidence type="ECO:0000313" key="5">
    <source>
        <dbReference type="EMBL" id="SMC21612.1"/>
    </source>
</evidence>
<keyword evidence="4 5" id="KW-0132">Cell division</keyword>
<dbReference type="GO" id="GO:0051301">
    <property type="term" value="P:cell division"/>
    <property type="evidence" value="ECO:0007669"/>
    <property type="project" value="UniProtKB-KW"/>
</dbReference>
<dbReference type="Proteomes" id="UP000192783">
    <property type="component" value="Unassembled WGS sequence"/>
</dbReference>
<evidence type="ECO:0000256" key="2">
    <source>
        <dbReference type="ARBA" id="ARBA00020112"/>
    </source>
</evidence>
<dbReference type="AlphaFoldDB" id="A0A1W1XCN5"/>
<proteinExistence type="inferred from homology"/>
<reference evidence="5 6" key="1">
    <citation type="submission" date="2017-04" db="EMBL/GenBank/DDBJ databases">
        <authorList>
            <person name="Afonso C.L."/>
            <person name="Miller P.J."/>
            <person name="Scott M.A."/>
            <person name="Spackman E."/>
            <person name="Goraichik I."/>
            <person name="Dimitrov K.M."/>
            <person name="Suarez D.L."/>
            <person name="Swayne D.E."/>
        </authorList>
    </citation>
    <scope>NUCLEOTIDE SEQUENCE [LARGE SCALE GENOMIC DNA]</scope>
    <source>
        <strain evidence="5 6">DSM 13146</strain>
    </source>
</reference>
<dbReference type="Gene3D" id="3.30.1070.10">
    <property type="entry name" value="Cell division topological specificity factor MinE"/>
    <property type="match status" value="1"/>
</dbReference>
<evidence type="ECO:0000256" key="3">
    <source>
        <dbReference type="ARBA" id="ARBA00025265"/>
    </source>
</evidence>
<dbReference type="GO" id="GO:0032955">
    <property type="term" value="P:regulation of division septum assembly"/>
    <property type="evidence" value="ECO:0007669"/>
    <property type="project" value="InterPro"/>
</dbReference>
<evidence type="ECO:0000256" key="1">
    <source>
        <dbReference type="ARBA" id="ARBA00008168"/>
    </source>
</evidence>
<organism evidence="5 6">
    <name type="scientific">Desulfacinum hydrothermale DSM 13146</name>
    <dbReference type="NCBI Taxonomy" id="1121390"/>
    <lineage>
        <taxon>Bacteria</taxon>
        <taxon>Pseudomonadati</taxon>
        <taxon>Thermodesulfobacteriota</taxon>
        <taxon>Syntrophobacteria</taxon>
        <taxon>Syntrophobacterales</taxon>
        <taxon>Syntrophobacteraceae</taxon>
        <taxon>Desulfacinum</taxon>
    </lineage>
</organism>
<dbReference type="RefSeq" id="WP_084056999.1">
    <property type="nucleotide sequence ID" value="NZ_FWXF01000005.1"/>
</dbReference>